<evidence type="ECO:0000259" key="4">
    <source>
        <dbReference type="Pfam" id="PF08545"/>
    </source>
</evidence>
<dbReference type="Pfam" id="PF08545">
    <property type="entry name" value="ACP_syn_III"/>
    <property type="match status" value="1"/>
</dbReference>
<sequence length="341" mass="36085">MSTFGILGLAHELGRAMSVEELLGPDASDAARRALAAKGYRRLYRADDGVGLTDLATAAASAALANAGVEPGRVDLLVVAITDLAEYLYWDVAAAVQARLGAHRAEAVLMGQACSAGVLAFDTVAGKFATHPDYRTAVIVAANRVCEPYWDRAGTGTSISSDGAAAAVLVRDHPDRRWLATEVISDGRYAGFMKMDVGGTARPFTAAEPDRPAVAGLADRLEEFFGGDGRAAYRFATTVQARNRTVLERACDRIGTTIDDVARVVYLNDNRATFAELAAELGIPLELTNQELALDHGHFGAADQIFCLERHLARGDLAAGDVVALMSTGSGMHWACSMLSI</sequence>
<dbReference type="InterPro" id="IPR013747">
    <property type="entry name" value="ACP_syn_III_C"/>
</dbReference>
<dbReference type="PANTHER" id="PTHR34069">
    <property type="entry name" value="3-OXOACYL-[ACYL-CARRIER-PROTEIN] SYNTHASE 3"/>
    <property type="match status" value="1"/>
</dbReference>
<keyword evidence="6" id="KW-1185">Reference proteome</keyword>
<evidence type="ECO:0000313" key="5">
    <source>
        <dbReference type="EMBL" id="GAA4261261.1"/>
    </source>
</evidence>
<proteinExistence type="predicted"/>
<evidence type="ECO:0000256" key="2">
    <source>
        <dbReference type="ARBA" id="ARBA00023315"/>
    </source>
</evidence>
<dbReference type="RefSeq" id="WP_345138175.1">
    <property type="nucleotide sequence ID" value="NZ_BAABAT010000045.1"/>
</dbReference>
<evidence type="ECO:0000313" key="6">
    <source>
        <dbReference type="Proteomes" id="UP001500620"/>
    </source>
</evidence>
<dbReference type="EMBL" id="BAABAT010000045">
    <property type="protein sequence ID" value="GAA4261261.1"/>
    <property type="molecule type" value="Genomic_DNA"/>
</dbReference>
<dbReference type="Proteomes" id="UP001500620">
    <property type="component" value="Unassembled WGS sequence"/>
</dbReference>
<comment type="caution">
    <text evidence="5">The sequence shown here is derived from an EMBL/GenBank/DDBJ whole genome shotgun (WGS) entry which is preliminary data.</text>
</comment>
<feature type="domain" description="Beta-ketoacyl-[acyl-carrier-protein] synthase III N-terminal" evidence="4">
    <location>
        <begin position="112"/>
        <end position="187"/>
    </location>
</feature>
<reference evidence="6" key="1">
    <citation type="journal article" date="2019" name="Int. J. Syst. Evol. Microbiol.">
        <title>The Global Catalogue of Microorganisms (GCM) 10K type strain sequencing project: providing services to taxonomists for standard genome sequencing and annotation.</title>
        <authorList>
            <consortium name="The Broad Institute Genomics Platform"/>
            <consortium name="The Broad Institute Genome Sequencing Center for Infectious Disease"/>
            <person name="Wu L."/>
            <person name="Ma J."/>
        </authorList>
    </citation>
    <scope>NUCLEOTIDE SEQUENCE [LARGE SCALE GENOMIC DNA]</scope>
    <source>
        <strain evidence="6">JCM 17441</strain>
    </source>
</reference>
<keyword evidence="1" id="KW-0808">Transferase</keyword>
<dbReference type="SUPFAM" id="SSF53901">
    <property type="entry name" value="Thiolase-like"/>
    <property type="match status" value="1"/>
</dbReference>
<dbReference type="Gene3D" id="3.40.47.10">
    <property type="match status" value="2"/>
</dbReference>
<feature type="domain" description="Beta-ketoacyl-[acyl-carrier-protein] synthase III C-terminal" evidence="3">
    <location>
        <begin position="251"/>
        <end position="340"/>
    </location>
</feature>
<accession>A0ABP8DPP7</accession>
<name>A0ABP8DPP7_9ACTN</name>
<dbReference type="InterPro" id="IPR013751">
    <property type="entry name" value="ACP_syn_III_N"/>
</dbReference>
<evidence type="ECO:0000256" key="1">
    <source>
        <dbReference type="ARBA" id="ARBA00022679"/>
    </source>
</evidence>
<dbReference type="PANTHER" id="PTHR34069:SF2">
    <property type="entry name" value="BETA-KETOACYL-[ACYL-CARRIER-PROTEIN] SYNTHASE III"/>
    <property type="match status" value="1"/>
</dbReference>
<dbReference type="Pfam" id="PF08541">
    <property type="entry name" value="ACP_syn_III_C"/>
    <property type="match status" value="1"/>
</dbReference>
<gene>
    <name evidence="5" type="ORF">GCM10022255_093190</name>
</gene>
<evidence type="ECO:0000259" key="3">
    <source>
        <dbReference type="Pfam" id="PF08541"/>
    </source>
</evidence>
<organism evidence="5 6">
    <name type="scientific">Dactylosporangium darangshiense</name>
    <dbReference type="NCBI Taxonomy" id="579108"/>
    <lineage>
        <taxon>Bacteria</taxon>
        <taxon>Bacillati</taxon>
        <taxon>Actinomycetota</taxon>
        <taxon>Actinomycetes</taxon>
        <taxon>Micromonosporales</taxon>
        <taxon>Micromonosporaceae</taxon>
        <taxon>Dactylosporangium</taxon>
    </lineage>
</organism>
<dbReference type="InterPro" id="IPR016039">
    <property type="entry name" value="Thiolase-like"/>
</dbReference>
<keyword evidence="2" id="KW-0012">Acyltransferase</keyword>
<protein>
    <submittedName>
        <fullName evidence="5">Ketoacyl-ACP synthase III</fullName>
    </submittedName>
</protein>